<dbReference type="PANTHER" id="PTHR43205:SF7">
    <property type="entry name" value="PROSTAGLANDIN REDUCTASE 1"/>
    <property type="match status" value="1"/>
</dbReference>
<dbReference type="InterPro" id="IPR020843">
    <property type="entry name" value="ER"/>
</dbReference>
<dbReference type="PANTHER" id="PTHR43205">
    <property type="entry name" value="PROSTAGLANDIN REDUCTASE"/>
    <property type="match status" value="1"/>
</dbReference>
<dbReference type="SUPFAM" id="SSF51735">
    <property type="entry name" value="NAD(P)-binding Rossmann-fold domains"/>
    <property type="match status" value="1"/>
</dbReference>
<dbReference type="SUPFAM" id="SSF50129">
    <property type="entry name" value="GroES-like"/>
    <property type="match status" value="1"/>
</dbReference>
<gene>
    <name evidence="2" type="ORF">GII30_19925</name>
</gene>
<dbReference type="InterPro" id="IPR041694">
    <property type="entry name" value="ADH_N_2"/>
</dbReference>
<dbReference type="SMART" id="SM00829">
    <property type="entry name" value="PKS_ER"/>
    <property type="match status" value="1"/>
</dbReference>
<dbReference type="EMBL" id="CP045810">
    <property type="protein sequence ID" value="QHN41129.1"/>
    <property type="molecule type" value="Genomic_DNA"/>
</dbReference>
<sequence length="333" mass="34874">MSWSSNEVHLASRPTGYPDAGTWSAVTVEVPEPGEGQFVVKVDHISLDPAMRGWLNDVRSYIPPVQIGEAMRAMCTGSVVASRHPDFAVGDAVAGTFGVVEYALSDGTGVTTIDLGVAAAPTWLGALGMTGMTAYFGLHDVGRIKAGETVLVSAAAGAVGSVVAQLAKAEGCRVIGIAGGPDKVAWLKEIGLDEAIDYKSENVLRRLREIAPKGIDVYFDNVGGDILDAALANLRRGARVVICGAVAGYNDETLAPGPKRYMSLLVFRATMTGFVVFDYEDRFPEAVAAISEMIADGRLVARETVIDGGVAAFPDALLGLYAGVNTGKLVLKV</sequence>
<proteinExistence type="predicted"/>
<accession>A0A857MIN3</accession>
<dbReference type="InterPro" id="IPR036291">
    <property type="entry name" value="NAD(P)-bd_dom_sf"/>
</dbReference>
<dbReference type="AlphaFoldDB" id="A0A857MIN3"/>
<name>A0A857MIN3_9ACTN</name>
<dbReference type="GO" id="GO:0016628">
    <property type="term" value="F:oxidoreductase activity, acting on the CH-CH group of donors, NAD or NADP as acceptor"/>
    <property type="evidence" value="ECO:0007669"/>
    <property type="project" value="InterPro"/>
</dbReference>
<dbReference type="InterPro" id="IPR011032">
    <property type="entry name" value="GroES-like_sf"/>
</dbReference>
<dbReference type="Gene3D" id="3.90.180.10">
    <property type="entry name" value="Medium-chain alcohol dehydrogenases, catalytic domain"/>
    <property type="match status" value="1"/>
</dbReference>
<keyword evidence="1" id="KW-0560">Oxidoreductase</keyword>
<evidence type="ECO:0000256" key="1">
    <source>
        <dbReference type="ARBA" id="ARBA00023002"/>
    </source>
</evidence>
<dbReference type="Pfam" id="PF00107">
    <property type="entry name" value="ADH_zinc_N"/>
    <property type="match status" value="1"/>
</dbReference>
<dbReference type="RefSeq" id="WP_005184562.1">
    <property type="nucleotide sequence ID" value="NZ_CP045804.1"/>
</dbReference>
<dbReference type="Gene3D" id="3.40.50.720">
    <property type="entry name" value="NAD(P)-binding Rossmann-like Domain"/>
    <property type="match status" value="1"/>
</dbReference>
<protein>
    <submittedName>
        <fullName evidence="2">Zinc-binding dehydrogenase</fullName>
    </submittedName>
</protein>
<dbReference type="Pfam" id="PF16884">
    <property type="entry name" value="ADH_N_2"/>
    <property type="match status" value="1"/>
</dbReference>
<organism evidence="2">
    <name type="scientific">Gordonia amarae</name>
    <dbReference type="NCBI Taxonomy" id="36821"/>
    <lineage>
        <taxon>Bacteria</taxon>
        <taxon>Bacillati</taxon>
        <taxon>Actinomycetota</taxon>
        <taxon>Actinomycetes</taxon>
        <taxon>Mycobacteriales</taxon>
        <taxon>Gordoniaceae</taxon>
        <taxon>Gordonia</taxon>
    </lineage>
</organism>
<evidence type="ECO:0000313" key="2">
    <source>
        <dbReference type="EMBL" id="QHN41129.1"/>
    </source>
</evidence>
<dbReference type="CDD" id="cd05288">
    <property type="entry name" value="PGDH"/>
    <property type="match status" value="1"/>
</dbReference>
<dbReference type="FunFam" id="3.40.50.720:FF:000121">
    <property type="entry name" value="Prostaglandin reductase 2"/>
    <property type="match status" value="1"/>
</dbReference>
<reference evidence="2" key="1">
    <citation type="journal article" date="2021" name="Nat. Microbiol.">
        <title>Cocultivation of an ultrasmall environmental parasitic bacterium with lytic ability against bacteria associated with wastewater foams.</title>
        <authorList>
            <person name="Batinovic S."/>
            <person name="Rose J.J.A."/>
            <person name="Ratcliffe J."/>
            <person name="Seviour R.J."/>
            <person name="Petrovski S."/>
        </authorList>
    </citation>
    <scope>NUCLEOTIDE SEQUENCE</scope>
    <source>
        <strain evidence="2">CON44</strain>
    </source>
</reference>
<dbReference type="InterPro" id="IPR045010">
    <property type="entry name" value="MDR_fam"/>
</dbReference>
<dbReference type="InterPro" id="IPR013149">
    <property type="entry name" value="ADH-like_C"/>
</dbReference>